<dbReference type="HOGENOM" id="CLU_036779_2_0_1"/>
<dbReference type="EMBL" id="GL376585">
    <property type="status" value="NOT_ANNOTATED_CDS"/>
    <property type="molecule type" value="Genomic_DNA"/>
</dbReference>
<dbReference type="eggNOG" id="ENOG502SG29">
    <property type="taxonomic scope" value="Eukaryota"/>
</dbReference>
<dbReference type="Proteomes" id="UP000019132">
    <property type="component" value="Unassembled WGS sequence"/>
</dbReference>
<reference evidence="3" key="3">
    <citation type="submission" date="2015-02" db="UniProtKB">
        <authorList>
            <consortium name="EnsemblProtists"/>
        </authorList>
    </citation>
    <scope>IDENTIFICATION</scope>
    <source>
        <strain evidence="3">DAOM BR144</strain>
    </source>
</reference>
<dbReference type="PANTHER" id="PTHR36234:SF5">
    <property type="entry name" value="LYSYL ENDOPEPTIDASE"/>
    <property type="match status" value="1"/>
</dbReference>
<evidence type="ECO:0000256" key="1">
    <source>
        <dbReference type="ARBA" id="ARBA00023026"/>
    </source>
</evidence>
<dbReference type="InterPro" id="IPR009003">
    <property type="entry name" value="Peptidase_S1_PA"/>
</dbReference>
<reference evidence="4" key="1">
    <citation type="journal article" date="2010" name="Genome Biol.">
        <title>Genome sequence of the necrotrophic plant pathogen Pythium ultimum reveals original pathogenicity mechanisms and effector repertoire.</title>
        <authorList>
            <person name="Levesque C.A."/>
            <person name="Brouwer H."/>
            <person name="Cano L."/>
            <person name="Hamilton J.P."/>
            <person name="Holt C."/>
            <person name="Huitema E."/>
            <person name="Raffaele S."/>
            <person name="Robideau G.P."/>
            <person name="Thines M."/>
            <person name="Win J."/>
            <person name="Zerillo M.M."/>
            <person name="Beakes G.W."/>
            <person name="Boore J.L."/>
            <person name="Busam D."/>
            <person name="Dumas B."/>
            <person name="Ferriera S."/>
            <person name="Fuerstenberg S.I."/>
            <person name="Gachon C.M."/>
            <person name="Gaulin E."/>
            <person name="Govers F."/>
            <person name="Grenville-Briggs L."/>
            <person name="Horner N."/>
            <person name="Hostetler J."/>
            <person name="Jiang R.H."/>
            <person name="Johnson J."/>
            <person name="Krajaejun T."/>
            <person name="Lin H."/>
            <person name="Meijer H.J."/>
            <person name="Moore B."/>
            <person name="Morris P."/>
            <person name="Phuntmart V."/>
            <person name="Puiu D."/>
            <person name="Shetty J."/>
            <person name="Stajich J.E."/>
            <person name="Tripathy S."/>
            <person name="Wawra S."/>
            <person name="van West P."/>
            <person name="Whitty B.R."/>
            <person name="Coutinho P.M."/>
            <person name="Henrissat B."/>
            <person name="Martin F."/>
            <person name="Thomas P.D."/>
            <person name="Tyler B.M."/>
            <person name="De Vries R.P."/>
            <person name="Kamoun S."/>
            <person name="Yandell M."/>
            <person name="Tisserat N."/>
            <person name="Buell C.R."/>
        </authorList>
    </citation>
    <scope>NUCLEOTIDE SEQUENCE</scope>
    <source>
        <strain evidence="4">DAOM:BR144</strain>
    </source>
</reference>
<evidence type="ECO:0008006" key="5">
    <source>
        <dbReference type="Google" id="ProtNLM"/>
    </source>
</evidence>
<proteinExistence type="predicted"/>
<keyword evidence="4" id="KW-1185">Reference proteome</keyword>
<feature type="signal peptide" evidence="2">
    <location>
        <begin position="1"/>
        <end position="24"/>
    </location>
</feature>
<accession>K3WRZ7</accession>
<dbReference type="VEuPathDB" id="FungiDB:PYU1_G007725"/>
<dbReference type="STRING" id="431595.K3WRZ7"/>
<evidence type="ECO:0000313" key="3">
    <source>
        <dbReference type="EnsemblProtists" id="PYU1_T007741"/>
    </source>
</evidence>
<dbReference type="Gene3D" id="2.40.10.10">
    <property type="entry name" value="Trypsin-like serine proteases"/>
    <property type="match status" value="2"/>
</dbReference>
<dbReference type="InterPro" id="IPR043504">
    <property type="entry name" value="Peptidase_S1_PA_chymotrypsin"/>
</dbReference>
<sequence>MPSASILLKCIAALALASAGVAQAAKPTPFVIADSQVYSLVVNTTLRTPTTNMIAAQGATFMTVHFASFNLAAGDKVVVRDVEGFTKYEYTGLGRANLGNSASGFYSSTIPGDQVIVEFQPSPESVTGAYGFNIDKITRSSDTGSASTVCGTDDSRAAKCYVNDMRLSSAYSKARAVARLYITQPGKEKDQSTPCSGWLVGSQGHLLTNAHCISTAEQAAQTDFELDAESSSCEEECQLRLGCRGTIVATSAQLVAFDKKVDYALVKLDTTADLSGYGYLTMRVSGPVQNEQIYIPQHPEGWAKRIAAVDDDGNVTVVNKVGQPLGCGTFHVGYTADTRGGSSGSPVLAASDNNVIALHACGGLKEVCMNSGIDIRTVIWDLKNKGITLPDDALTDPTATIPPGIWIPDFSMTSAPTAAPAPASSAKICQVFRQASTCAISGATCAWVNGACIPNPTTATPTPSPDASHE</sequence>
<dbReference type="EnsemblProtists" id="PYU1_T007741">
    <property type="protein sequence ID" value="PYU1_T007741"/>
    <property type="gene ID" value="PYU1_G007725"/>
</dbReference>
<dbReference type="SUPFAM" id="SSF50494">
    <property type="entry name" value="Trypsin-like serine proteases"/>
    <property type="match status" value="1"/>
</dbReference>
<dbReference type="Pfam" id="PF13365">
    <property type="entry name" value="Trypsin_2"/>
    <property type="match status" value="1"/>
</dbReference>
<keyword evidence="2" id="KW-0732">Signal</keyword>
<evidence type="ECO:0000313" key="4">
    <source>
        <dbReference type="Proteomes" id="UP000019132"/>
    </source>
</evidence>
<dbReference type="InParanoid" id="K3WRZ7"/>
<keyword evidence="1" id="KW-0843">Virulence</keyword>
<organism evidence="3 4">
    <name type="scientific">Globisporangium ultimum (strain ATCC 200006 / CBS 805.95 / DAOM BR144)</name>
    <name type="common">Pythium ultimum</name>
    <dbReference type="NCBI Taxonomy" id="431595"/>
    <lineage>
        <taxon>Eukaryota</taxon>
        <taxon>Sar</taxon>
        <taxon>Stramenopiles</taxon>
        <taxon>Oomycota</taxon>
        <taxon>Peronosporomycetes</taxon>
        <taxon>Pythiales</taxon>
        <taxon>Pythiaceae</taxon>
        <taxon>Globisporangium</taxon>
    </lineage>
</organism>
<name>K3WRZ7_GLOUD</name>
<reference evidence="4" key="2">
    <citation type="submission" date="2010-04" db="EMBL/GenBank/DDBJ databases">
        <authorList>
            <person name="Buell R."/>
            <person name="Hamilton J."/>
            <person name="Hostetler J."/>
        </authorList>
    </citation>
    <scope>NUCLEOTIDE SEQUENCE [LARGE SCALE GENOMIC DNA]</scope>
    <source>
        <strain evidence="4">DAOM:BR144</strain>
    </source>
</reference>
<feature type="chain" id="PRO_5003868194" description="Serine protease" evidence="2">
    <location>
        <begin position="25"/>
        <end position="470"/>
    </location>
</feature>
<evidence type="ECO:0000256" key="2">
    <source>
        <dbReference type="SAM" id="SignalP"/>
    </source>
</evidence>
<dbReference type="PANTHER" id="PTHR36234">
    <property type="entry name" value="LYSYL ENDOPEPTIDASE"/>
    <property type="match status" value="1"/>
</dbReference>
<dbReference type="AlphaFoldDB" id="K3WRZ7"/>
<protein>
    <recommendedName>
        <fullName evidence="5">Serine protease</fullName>
    </recommendedName>
</protein>